<feature type="compositionally biased region" description="Basic and acidic residues" evidence="1">
    <location>
        <begin position="101"/>
        <end position="114"/>
    </location>
</feature>
<dbReference type="AlphaFoldDB" id="E5ANU5"/>
<evidence type="ECO:0000313" key="3">
    <source>
        <dbReference type="EMBL" id="CBW74277.1"/>
    </source>
</evidence>
<dbReference type="Proteomes" id="UP000007437">
    <property type="component" value="Chromosome"/>
</dbReference>
<accession>E5ANU5</accession>
<protein>
    <submittedName>
        <fullName evidence="3">Uncharacterized protein</fullName>
    </submittedName>
</protein>
<sequence length="125" mass="13505">MFATMRVFNRLSLCSVNIPLPYRRAPRQPSPGGAPRRGHSSAALLAYAGVAALALSLPVVAWAQNKPGVPGGILIDQFRFNEHPQMQFAASAPDPKFQHGSPDERRRRADRGDPSGDACNLKCGK</sequence>
<name>E5ANU5_MYCRK</name>
<keyword evidence="2" id="KW-1133">Transmembrane helix</keyword>
<feature type="transmembrane region" description="Helical" evidence="2">
    <location>
        <begin position="44"/>
        <end position="63"/>
    </location>
</feature>
<dbReference type="KEGG" id="brh:RBRH_01765"/>
<keyword evidence="2" id="KW-0472">Membrane</keyword>
<dbReference type="eggNOG" id="ENOG5031D4S">
    <property type="taxonomic scope" value="Bacteria"/>
</dbReference>
<evidence type="ECO:0000256" key="1">
    <source>
        <dbReference type="SAM" id="MobiDB-lite"/>
    </source>
</evidence>
<dbReference type="HOGENOM" id="CLU_1988469_0_0_4"/>
<gene>
    <name evidence="3" type="ordered locus">RBRH_01765</name>
</gene>
<organism evidence="3 4">
    <name type="scientific">Mycetohabitans rhizoxinica (strain DSM 19002 / CIP 109453 / HKI 454)</name>
    <name type="common">Paraburkholderia rhizoxinica</name>
    <dbReference type="NCBI Taxonomy" id="882378"/>
    <lineage>
        <taxon>Bacteria</taxon>
        <taxon>Pseudomonadati</taxon>
        <taxon>Pseudomonadota</taxon>
        <taxon>Betaproteobacteria</taxon>
        <taxon>Burkholderiales</taxon>
        <taxon>Burkholderiaceae</taxon>
        <taxon>Mycetohabitans</taxon>
    </lineage>
</organism>
<reference evidence="3 4" key="1">
    <citation type="journal article" date="2011" name="J. Bacteriol.">
        <title>Complete genome sequence of Burkholderia rhizoxinica, an endosymbiont of Rhizopus microsporus.</title>
        <authorList>
            <person name="Lackner G."/>
            <person name="Moebius N."/>
            <person name="Partida-Martinez L."/>
            <person name="Hertweck C."/>
        </authorList>
    </citation>
    <scope>NUCLEOTIDE SEQUENCE [LARGE SCALE GENOMIC DNA]</scope>
    <source>
        <strain evidence="4">DSM 19002 / CIP 109453 / HKI 454</strain>
    </source>
</reference>
<feature type="region of interest" description="Disordered" evidence="1">
    <location>
        <begin position="85"/>
        <end position="125"/>
    </location>
</feature>
<evidence type="ECO:0000256" key="2">
    <source>
        <dbReference type="SAM" id="Phobius"/>
    </source>
</evidence>
<dbReference type="EMBL" id="FR687359">
    <property type="protein sequence ID" value="CBW74277.1"/>
    <property type="molecule type" value="Genomic_DNA"/>
</dbReference>
<proteinExistence type="predicted"/>
<evidence type="ECO:0000313" key="4">
    <source>
        <dbReference type="Proteomes" id="UP000007437"/>
    </source>
</evidence>
<keyword evidence="2" id="KW-0812">Transmembrane</keyword>